<keyword evidence="3" id="KW-1185">Reference proteome</keyword>
<keyword evidence="1" id="KW-0732">Signal</keyword>
<feature type="chain" id="PRO_5016933137" description="Por secretion system C-terminal sorting domain-containing protein" evidence="1">
    <location>
        <begin position="27"/>
        <end position="136"/>
    </location>
</feature>
<dbReference type="OrthoDB" id="885753at2"/>
<dbReference type="Proteomes" id="UP000251692">
    <property type="component" value="Unassembled WGS sequence"/>
</dbReference>
<evidence type="ECO:0000313" key="2">
    <source>
        <dbReference type="EMBL" id="RAU83373.1"/>
    </source>
</evidence>
<evidence type="ECO:0008006" key="4">
    <source>
        <dbReference type="Google" id="ProtNLM"/>
    </source>
</evidence>
<gene>
    <name evidence="2" type="ORF">DP923_09220</name>
</gene>
<comment type="caution">
    <text evidence="2">The sequence shown here is derived from an EMBL/GenBank/DDBJ whole genome shotgun (WGS) entry which is preliminary data.</text>
</comment>
<feature type="signal peptide" evidence="1">
    <location>
        <begin position="1"/>
        <end position="26"/>
    </location>
</feature>
<accession>A0A364RGH0</accession>
<proteinExistence type="predicted"/>
<dbReference type="AlphaFoldDB" id="A0A364RGH0"/>
<organism evidence="2 3">
    <name type="scientific">Pontibacter arcticus</name>
    <dbReference type="NCBI Taxonomy" id="2080288"/>
    <lineage>
        <taxon>Bacteria</taxon>
        <taxon>Pseudomonadati</taxon>
        <taxon>Bacteroidota</taxon>
        <taxon>Cytophagia</taxon>
        <taxon>Cytophagales</taxon>
        <taxon>Hymenobacteraceae</taxon>
        <taxon>Pontibacter</taxon>
    </lineage>
</organism>
<protein>
    <recommendedName>
        <fullName evidence="4">Por secretion system C-terminal sorting domain-containing protein</fullName>
    </recommendedName>
</protein>
<name>A0A364RGH0_9BACT</name>
<reference evidence="2 3" key="1">
    <citation type="submission" date="2018-06" db="EMBL/GenBank/DDBJ databases">
        <authorList>
            <person name="Liu Z.-W."/>
        </authorList>
    </citation>
    <scope>NUCLEOTIDE SEQUENCE [LARGE SCALE GENOMIC DNA]</scope>
    <source>
        <strain evidence="2 3">2b14</strain>
    </source>
</reference>
<evidence type="ECO:0000256" key="1">
    <source>
        <dbReference type="SAM" id="SignalP"/>
    </source>
</evidence>
<evidence type="ECO:0000313" key="3">
    <source>
        <dbReference type="Proteomes" id="UP000251692"/>
    </source>
</evidence>
<dbReference type="EMBL" id="QMDV01000002">
    <property type="protein sequence ID" value="RAU83373.1"/>
    <property type="molecule type" value="Genomic_DNA"/>
</dbReference>
<reference evidence="2 3" key="2">
    <citation type="submission" date="2018-07" db="EMBL/GenBank/DDBJ databases">
        <title>Pontibacter sp. 2b14 genomic sequence and assembly.</title>
        <authorList>
            <person name="Du Z.-J."/>
        </authorList>
    </citation>
    <scope>NUCLEOTIDE SEQUENCE [LARGE SCALE GENOMIC DNA]</scope>
    <source>
        <strain evidence="2 3">2b14</strain>
    </source>
</reference>
<sequence length="136" mass="15317">MQMKQTYRLALLLGFPLIVFGFSANAQTKPLPASSLEQMLAAAAADTTTYRETLSGIHLKPIKKGNFILDFSQVLKENAMLAITNTAGKLVYQKPVKVSKKQQSWRYNLGKLKPDIYLVEVKTSDTTYWTKFKIGR</sequence>